<evidence type="ECO:0000256" key="5">
    <source>
        <dbReference type="ARBA" id="ARBA00022729"/>
    </source>
</evidence>
<keyword evidence="6 10" id="KW-0378">Hydrolase</keyword>
<dbReference type="Gene3D" id="3.30.70.80">
    <property type="entry name" value="Peptidase S8 propeptide/proteinase inhibitor I9"/>
    <property type="match status" value="1"/>
</dbReference>
<evidence type="ECO:0000256" key="10">
    <source>
        <dbReference type="PROSITE-ProRule" id="PRU01240"/>
    </source>
</evidence>
<feature type="active site" description="Charge relay system" evidence="9 10">
    <location>
        <position position="546"/>
    </location>
</feature>
<dbReference type="AlphaFoldDB" id="A0A843WQ38"/>
<keyword evidence="7 10" id="KW-0720">Serine protease</keyword>
<feature type="signal peptide" evidence="11">
    <location>
        <begin position="1"/>
        <end position="28"/>
    </location>
</feature>
<protein>
    <submittedName>
        <fullName evidence="15">Uncharacterized protein</fullName>
    </submittedName>
</protein>
<evidence type="ECO:0000256" key="8">
    <source>
        <dbReference type="ARBA" id="ARBA00023180"/>
    </source>
</evidence>
<feature type="active site" description="Charge relay system" evidence="9 10">
    <location>
        <position position="152"/>
    </location>
</feature>
<dbReference type="InterPro" id="IPR037045">
    <property type="entry name" value="S8pro/Inhibitor_I9_sf"/>
</dbReference>
<evidence type="ECO:0000256" key="11">
    <source>
        <dbReference type="SAM" id="SignalP"/>
    </source>
</evidence>
<comment type="caution">
    <text evidence="15">The sequence shown here is derived from an EMBL/GenBank/DDBJ whole genome shotgun (WGS) entry which is preliminary data.</text>
</comment>
<dbReference type="GO" id="GO:0005576">
    <property type="term" value="C:extracellular region"/>
    <property type="evidence" value="ECO:0007669"/>
    <property type="project" value="UniProtKB-SubCell"/>
</dbReference>
<evidence type="ECO:0000256" key="3">
    <source>
        <dbReference type="ARBA" id="ARBA00022525"/>
    </source>
</evidence>
<dbReference type="Pfam" id="PF00082">
    <property type="entry name" value="Peptidase_S8"/>
    <property type="match status" value="1"/>
</dbReference>
<evidence type="ECO:0000256" key="6">
    <source>
        <dbReference type="ARBA" id="ARBA00022801"/>
    </source>
</evidence>
<dbReference type="OrthoDB" id="206201at2759"/>
<dbReference type="Proteomes" id="UP000652761">
    <property type="component" value="Unassembled WGS sequence"/>
</dbReference>
<comment type="similarity">
    <text evidence="2 10">Belongs to the peptidase S8 family.</text>
</comment>
<dbReference type="FunFam" id="3.40.50.200:FF:000006">
    <property type="entry name" value="Subtilisin-like protease SBT1.5"/>
    <property type="match status" value="1"/>
</dbReference>
<dbReference type="Gene3D" id="2.60.40.2310">
    <property type="match status" value="1"/>
</dbReference>
<dbReference type="PROSITE" id="PS00138">
    <property type="entry name" value="SUBTILASE_SER"/>
    <property type="match status" value="1"/>
</dbReference>
<dbReference type="InterPro" id="IPR034197">
    <property type="entry name" value="Peptidases_S8_3"/>
</dbReference>
<dbReference type="Gene3D" id="3.50.30.30">
    <property type="match status" value="1"/>
</dbReference>
<dbReference type="PROSITE" id="PS51257">
    <property type="entry name" value="PROKAR_LIPOPROTEIN"/>
    <property type="match status" value="1"/>
</dbReference>
<dbReference type="InterPro" id="IPR015500">
    <property type="entry name" value="Peptidase_S8_subtilisin-rel"/>
</dbReference>
<evidence type="ECO:0000259" key="13">
    <source>
        <dbReference type="Pfam" id="PF05922"/>
    </source>
</evidence>
<feature type="domain" description="Subtilisin-like protease fibronectin type-III" evidence="14">
    <location>
        <begin position="654"/>
        <end position="761"/>
    </location>
</feature>
<keyword evidence="16" id="KW-1185">Reference proteome</keyword>
<keyword evidence="4 10" id="KW-0645">Protease</keyword>
<dbReference type="CDD" id="cd02120">
    <property type="entry name" value="PA_subtilisin_like"/>
    <property type="match status" value="1"/>
</dbReference>
<dbReference type="InterPro" id="IPR036852">
    <property type="entry name" value="Peptidase_S8/S53_dom_sf"/>
</dbReference>
<reference evidence="15" key="1">
    <citation type="submission" date="2017-07" db="EMBL/GenBank/DDBJ databases">
        <title>Taro Niue Genome Assembly and Annotation.</title>
        <authorList>
            <person name="Atibalentja N."/>
            <person name="Keating K."/>
            <person name="Fields C.J."/>
        </authorList>
    </citation>
    <scope>NUCLEOTIDE SEQUENCE</scope>
    <source>
        <strain evidence="15">Niue_2</strain>
        <tissue evidence="15">Leaf</tissue>
    </source>
</reference>
<feature type="domain" description="Peptidase S8/S53" evidence="12">
    <location>
        <begin position="143"/>
        <end position="582"/>
    </location>
</feature>
<dbReference type="PANTHER" id="PTHR10795">
    <property type="entry name" value="PROPROTEIN CONVERTASE SUBTILISIN/KEXIN"/>
    <property type="match status" value="1"/>
</dbReference>
<dbReference type="InterPro" id="IPR000209">
    <property type="entry name" value="Peptidase_S8/S53_dom"/>
</dbReference>
<dbReference type="GO" id="GO:0004252">
    <property type="term" value="F:serine-type endopeptidase activity"/>
    <property type="evidence" value="ECO:0007669"/>
    <property type="project" value="UniProtKB-UniRule"/>
</dbReference>
<dbReference type="FunFam" id="3.30.70.80:FF:000003">
    <property type="entry name" value="Subtilisin-like protease SBT1.9"/>
    <property type="match status" value="1"/>
</dbReference>
<keyword evidence="3" id="KW-0964">Secreted</keyword>
<dbReference type="EMBL" id="NMUH01003662">
    <property type="protein sequence ID" value="MQM06575.1"/>
    <property type="molecule type" value="Genomic_DNA"/>
</dbReference>
<evidence type="ECO:0000313" key="16">
    <source>
        <dbReference type="Proteomes" id="UP000652761"/>
    </source>
</evidence>
<dbReference type="Gene3D" id="3.40.50.200">
    <property type="entry name" value="Peptidase S8/S53 domain"/>
    <property type="match status" value="1"/>
</dbReference>
<dbReference type="Pfam" id="PF17766">
    <property type="entry name" value="fn3_6"/>
    <property type="match status" value="1"/>
</dbReference>
<evidence type="ECO:0000259" key="14">
    <source>
        <dbReference type="Pfam" id="PF17766"/>
    </source>
</evidence>
<evidence type="ECO:0000256" key="4">
    <source>
        <dbReference type="ARBA" id="ARBA00022670"/>
    </source>
</evidence>
<dbReference type="InterPro" id="IPR010259">
    <property type="entry name" value="S8pro/Inhibitor_I9"/>
</dbReference>
<dbReference type="InterPro" id="IPR041469">
    <property type="entry name" value="Subtilisin-like_FN3"/>
</dbReference>
<dbReference type="GO" id="GO:0006508">
    <property type="term" value="P:proteolysis"/>
    <property type="evidence" value="ECO:0007669"/>
    <property type="project" value="UniProtKB-KW"/>
</dbReference>
<dbReference type="InterPro" id="IPR023828">
    <property type="entry name" value="Peptidase_S8_Ser-AS"/>
</dbReference>
<dbReference type="Pfam" id="PF05922">
    <property type="entry name" value="Inhibitor_I9"/>
    <property type="match status" value="1"/>
</dbReference>
<evidence type="ECO:0000256" key="2">
    <source>
        <dbReference type="ARBA" id="ARBA00011073"/>
    </source>
</evidence>
<dbReference type="SUPFAM" id="SSF52743">
    <property type="entry name" value="Subtilisin-like"/>
    <property type="match status" value="1"/>
</dbReference>
<keyword evidence="5 11" id="KW-0732">Signal</keyword>
<organism evidence="15 16">
    <name type="scientific">Colocasia esculenta</name>
    <name type="common">Wild taro</name>
    <name type="synonym">Arum esculentum</name>
    <dbReference type="NCBI Taxonomy" id="4460"/>
    <lineage>
        <taxon>Eukaryota</taxon>
        <taxon>Viridiplantae</taxon>
        <taxon>Streptophyta</taxon>
        <taxon>Embryophyta</taxon>
        <taxon>Tracheophyta</taxon>
        <taxon>Spermatophyta</taxon>
        <taxon>Magnoliopsida</taxon>
        <taxon>Liliopsida</taxon>
        <taxon>Araceae</taxon>
        <taxon>Aroideae</taxon>
        <taxon>Colocasieae</taxon>
        <taxon>Colocasia</taxon>
    </lineage>
</organism>
<evidence type="ECO:0000256" key="9">
    <source>
        <dbReference type="PIRSR" id="PIRSR615500-1"/>
    </source>
</evidence>
<sequence>MAMNRPSPISSVLSWITAFSCFFPLMAADEATRTYIVHMDKSAMPTAFADHHAWYTATLSKATTGRHLLSAVSSQHPQLFYAYTHAIDGFSARLTTAQLERLEASPGFLSAYPDVRLKLATTRTPDFLGLNANSGIWPKSHYGQGAIIGVIDSGIWPESPSFRDDGMPPVPSRWRGACEPGENFTVAMCNRKLIGARYFNKALRANPPDIPIDDSPRDKLGHGTHVAAVAAGNFVEGASYFGYATGTARGVAPRAHLAIYRVAWWDTSIGFSSADVLAAIDQAVADGVDVITLSLQMDEDVPLYQNPVAIAAFSAVEKGVFVTTAAGNRGFPYKSVYFGVPWALTVGESTIDRQLSGTLVLGDGTTINGGSLYVGEPTSTGQLPLVNNVDCQDDTDLRLHHKHHIVVCIALETGYLLDQAIGVRDAQIAGAIFSTYANLMPIYFMKFEYPATFVDLDEGDRITDYINKTAHPTASLQFRNTVTGTRAPAVSATSSRGPARSCPDVLKPDIVAPGSLVLAAYPPIREAWRLEGEDVYGPFNILSGTSIACPHAAAVAAMLKVLHPDWSPSAILSAMVTTANPTDNTGRPIANPLTMGSGQLNPNPALDPGLVYDAGVDDYLSFLCAMNFTKKQIRTIIRSNTNKVDCSGTHSPLDLNYPSFIGFFDPDDLSSAPGSRLVRVFHRTVTNVADGAWTYTANWTNMDGFSVSVTPHRLVFKQKYEKQSFTLRIVGHRKLSSYDVIYGSLNWVDDQGKHVVRSPIVATVHDLLPDYDD</sequence>
<dbReference type="InterPro" id="IPR045051">
    <property type="entry name" value="SBT"/>
</dbReference>
<feature type="domain" description="Inhibitor I9" evidence="13">
    <location>
        <begin position="34"/>
        <end position="119"/>
    </location>
</feature>
<evidence type="ECO:0000256" key="1">
    <source>
        <dbReference type="ARBA" id="ARBA00004613"/>
    </source>
</evidence>
<keyword evidence="8" id="KW-0325">Glycoprotein</keyword>
<proteinExistence type="inferred from homology"/>
<accession>A0A843WQ38</accession>
<name>A0A843WQ38_COLES</name>
<comment type="subcellular location">
    <subcellularLocation>
        <location evidence="1">Secreted</location>
    </subcellularLocation>
</comment>
<dbReference type="PRINTS" id="PR00723">
    <property type="entry name" value="SUBTILISIN"/>
</dbReference>
<dbReference type="PROSITE" id="PS51892">
    <property type="entry name" value="SUBTILASE"/>
    <property type="match status" value="1"/>
</dbReference>
<dbReference type="CDD" id="cd04852">
    <property type="entry name" value="Peptidases_S8_3"/>
    <property type="match status" value="1"/>
</dbReference>
<gene>
    <name evidence="15" type="ORF">Taro_039402</name>
</gene>
<feature type="active site" description="Charge relay system" evidence="9 10">
    <location>
        <position position="222"/>
    </location>
</feature>
<evidence type="ECO:0000313" key="15">
    <source>
        <dbReference type="EMBL" id="MQM06575.1"/>
    </source>
</evidence>
<evidence type="ECO:0000259" key="12">
    <source>
        <dbReference type="Pfam" id="PF00082"/>
    </source>
</evidence>
<feature type="chain" id="PRO_5032474713" evidence="11">
    <location>
        <begin position="29"/>
        <end position="773"/>
    </location>
</feature>
<evidence type="ECO:0000256" key="7">
    <source>
        <dbReference type="ARBA" id="ARBA00022825"/>
    </source>
</evidence>